<evidence type="ECO:0000313" key="1">
    <source>
        <dbReference type="EMBL" id="JAI01353.1"/>
    </source>
</evidence>
<dbReference type="EMBL" id="GBXM01007225">
    <property type="protein sequence ID" value="JAI01353.1"/>
    <property type="molecule type" value="Transcribed_RNA"/>
</dbReference>
<organism evidence="1">
    <name type="scientific">Anguilla anguilla</name>
    <name type="common">European freshwater eel</name>
    <name type="synonym">Muraena anguilla</name>
    <dbReference type="NCBI Taxonomy" id="7936"/>
    <lineage>
        <taxon>Eukaryota</taxon>
        <taxon>Metazoa</taxon>
        <taxon>Chordata</taxon>
        <taxon>Craniata</taxon>
        <taxon>Vertebrata</taxon>
        <taxon>Euteleostomi</taxon>
        <taxon>Actinopterygii</taxon>
        <taxon>Neopterygii</taxon>
        <taxon>Teleostei</taxon>
        <taxon>Anguilliformes</taxon>
        <taxon>Anguillidae</taxon>
        <taxon>Anguilla</taxon>
    </lineage>
</organism>
<reference evidence="1" key="2">
    <citation type="journal article" date="2015" name="Fish Shellfish Immunol.">
        <title>Early steps in the European eel (Anguilla anguilla)-Vibrio vulnificus interaction in the gills: Role of the RtxA13 toxin.</title>
        <authorList>
            <person name="Callol A."/>
            <person name="Pajuelo D."/>
            <person name="Ebbesson L."/>
            <person name="Teles M."/>
            <person name="MacKenzie S."/>
            <person name="Amaro C."/>
        </authorList>
    </citation>
    <scope>NUCLEOTIDE SEQUENCE</scope>
</reference>
<sequence length="10" mass="1137">MMTQRSVGNN</sequence>
<name>A0A0E9XF47_ANGAN</name>
<accession>A0A0E9XF47</accession>
<reference evidence="1" key="1">
    <citation type="submission" date="2014-11" db="EMBL/GenBank/DDBJ databases">
        <authorList>
            <person name="Amaro Gonzalez C."/>
        </authorList>
    </citation>
    <scope>NUCLEOTIDE SEQUENCE</scope>
</reference>
<proteinExistence type="predicted"/>
<protein>
    <submittedName>
        <fullName evidence="1">Uncharacterized protein</fullName>
    </submittedName>
</protein>